<feature type="transmembrane region" description="Helical" evidence="1">
    <location>
        <begin position="58"/>
        <end position="80"/>
    </location>
</feature>
<feature type="transmembrane region" description="Helical" evidence="1">
    <location>
        <begin position="114"/>
        <end position="136"/>
    </location>
</feature>
<proteinExistence type="predicted"/>
<dbReference type="EMBL" id="CP003923">
    <property type="protein sequence ID" value="AIC95586.1"/>
    <property type="molecule type" value="Genomic_DNA"/>
</dbReference>
<evidence type="ECO:0000259" key="2">
    <source>
        <dbReference type="Pfam" id="PF07670"/>
    </source>
</evidence>
<keyword evidence="4" id="KW-1185">Reference proteome</keyword>
<gene>
    <name evidence="3" type="ORF">BleG1_3022</name>
</gene>
<feature type="transmembrane region" description="Helical" evidence="1">
    <location>
        <begin position="87"/>
        <end position="108"/>
    </location>
</feature>
<dbReference type="eggNOG" id="COG0370">
    <property type="taxonomic scope" value="Bacteria"/>
</dbReference>
<feature type="transmembrane region" description="Helical" evidence="1">
    <location>
        <begin position="21"/>
        <end position="46"/>
    </location>
</feature>
<evidence type="ECO:0000313" key="3">
    <source>
        <dbReference type="EMBL" id="AIC95586.1"/>
    </source>
</evidence>
<dbReference type="STRING" id="1246626.BleG1_3022"/>
<reference evidence="3 4" key="1">
    <citation type="journal article" date="2014" name="Gene">
        <title>A comparative genomic analysis of the alkalitolerant soil bacterium Bacillus lehensis G1.</title>
        <authorList>
            <person name="Noor Y.M."/>
            <person name="Samsulrizal N.H."/>
            <person name="Jema'on N.A."/>
            <person name="Low K.O."/>
            <person name="Ramli A.N."/>
            <person name="Alias N.I."/>
            <person name="Damis S.I."/>
            <person name="Fuzi S.F."/>
            <person name="Isa M.N."/>
            <person name="Murad A.M."/>
            <person name="Raih M.F."/>
            <person name="Bakar F.D."/>
            <person name="Najimudin N."/>
            <person name="Mahadi N.M."/>
            <person name="Illias R.M."/>
        </authorList>
    </citation>
    <scope>NUCLEOTIDE SEQUENCE [LARGE SCALE GENOMIC DNA]</scope>
    <source>
        <strain evidence="3 4">G1</strain>
    </source>
</reference>
<dbReference type="HOGENOM" id="CLU_062018_0_0_9"/>
<dbReference type="InterPro" id="IPR011642">
    <property type="entry name" value="Gate_dom"/>
</dbReference>
<dbReference type="RefSeq" id="WP_038482629.1">
    <property type="nucleotide sequence ID" value="NZ_CP003923.1"/>
</dbReference>
<dbReference type="Pfam" id="PF07670">
    <property type="entry name" value="Gate"/>
    <property type="match status" value="2"/>
</dbReference>
<dbReference type="OrthoDB" id="9779080at2"/>
<evidence type="ECO:0000313" key="4">
    <source>
        <dbReference type="Proteomes" id="UP000027142"/>
    </source>
</evidence>
<feature type="domain" description="Nucleoside transporter/FeoB GTPase Gate" evidence="2">
    <location>
        <begin position="177"/>
        <end position="265"/>
    </location>
</feature>
<keyword evidence="1" id="KW-0812">Transmembrane</keyword>
<feature type="transmembrane region" description="Helical" evidence="1">
    <location>
        <begin position="251"/>
        <end position="276"/>
    </location>
</feature>
<organism evidence="3 4">
    <name type="scientific">Shouchella lehensis G1</name>
    <dbReference type="NCBI Taxonomy" id="1246626"/>
    <lineage>
        <taxon>Bacteria</taxon>
        <taxon>Bacillati</taxon>
        <taxon>Bacillota</taxon>
        <taxon>Bacilli</taxon>
        <taxon>Bacillales</taxon>
        <taxon>Bacillaceae</taxon>
        <taxon>Shouchella</taxon>
    </lineage>
</organism>
<protein>
    <submittedName>
        <fullName evidence="3">Membrane protein yvoD</fullName>
    </submittedName>
</protein>
<keyword evidence="1" id="KW-1133">Transmembrane helix</keyword>
<feature type="transmembrane region" description="Helical" evidence="1">
    <location>
        <begin position="143"/>
        <end position="165"/>
    </location>
</feature>
<dbReference type="PATRIC" id="fig|1246626.3.peg.3013"/>
<accession>A0A060LWE8</accession>
<dbReference type="Proteomes" id="UP000027142">
    <property type="component" value="Chromosome"/>
</dbReference>
<feature type="transmembrane region" description="Helical" evidence="1">
    <location>
        <begin position="171"/>
        <end position="189"/>
    </location>
</feature>
<keyword evidence="1" id="KW-0472">Membrane</keyword>
<evidence type="ECO:0000256" key="1">
    <source>
        <dbReference type="SAM" id="Phobius"/>
    </source>
</evidence>
<feature type="domain" description="Nucleoside transporter/FeoB GTPase Gate" evidence="2">
    <location>
        <begin position="16"/>
        <end position="99"/>
    </location>
</feature>
<sequence>MGVVKRGLLSGLQTTWTLGKIIFPITLFVTLLGYTPVLGWIASGIAPIMNLIGLPGEAAIPLVIGNVLNLFAGIGAILSLDLTIKEVFILAIMLSFSHNLIVESAVATKVGIKVFPIVAVRIFLALFSAFVINLVWDGGSEQAGFYGLASATQAAEPTTLLGMIAVGLQTAFWGVAQLALVVIPLMLVVQVMRERGWLKVISQWLSPLTRLIGVDRNTSVTLASGLTIGLAYGAGVMIDAVKEDKVKKKDLYIVFIFLVACHAVVEDTLVFVVLGIPVWPLLVIRVITALLLTIVISRVWTRLEKRKESSYRKETAYDH</sequence>
<feature type="transmembrane region" description="Helical" evidence="1">
    <location>
        <begin position="282"/>
        <end position="301"/>
    </location>
</feature>
<dbReference type="KEGG" id="ble:BleG1_3022"/>
<name>A0A060LWE8_9BACI</name>
<dbReference type="AlphaFoldDB" id="A0A060LWE8"/>